<evidence type="ECO:0000256" key="2">
    <source>
        <dbReference type="ARBA" id="ARBA00006997"/>
    </source>
</evidence>
<gene>
    <name evidence="11" type="primary">aroK</name>
    <name evidence="12" type="ORF">P0Y56_00645</name>
</gene>
<feature type="binding site" evidence="11">
    <location>
        <position position="35"/>
    </location>
    <ligand>
        <name>Mg(2+)</name>
        <dbReference type="ChEBI" id="CHEBI:18420"/>
    </ligand>
</feature>
<keyword evidence="7 11" id="KW-0418">Kinase</keyword>
<comment type="cofactor">
    <cofactor evidence="11">
        <name>Mg(2+)</name>
        <dbReference type="ChEBI" id="CHEBI:18420"/>
    </cofactor>
    <text evidence="11">Binds 1 Mg(2+) ion per subunit.</text>
</comment>
<dbReference type="GO" id="GO:0009073">
    <property type="term" value="P:aromatic amino acid family biosynthetic process"/>
    <property type="evidence" value="ECO:0007669"/>
    <property type="project" value="UniProtKB-KW"/>
</dbReference>
<comment type="similarity">
    <text evidence="2 11">Belongs to the shikimate kinase family.</text>
</comment>
<evidence type="ECO:0000256" key="11">
    <source>
        <dbReference type="HAMAP-Rule" id="MF_00109"/>
    </source>
</evidence>
<feature type="binding site" evidence="11">
    <location>
        <position position="53"/>
    </location>
    <ligand>
        <name>substrate</name>
    </ligand>
</feature>
<keyword evidence="11" id="KW-0963">Cytoplasm</keyword>
<dbReference type="HAMAP" id="MF_00109">
    <property type="entry name" value="Shikimate_kinase"/>
    <property type="match status" value="1"/>
</dbReference>
<dbReference type="GO" id="GO:0009423">
    <property type="term" value="P:chorismate biosynthetic process"/>
    <property type="evidence" value="ECO:0007669"/>
    <property type="project" value="UniProtKB-UniRule"/>
</dbReference>
<evidence type="ECO:0000256" key="8">
    <source>
        <dbReference type="ARBA" id="ARBA00022840"/>
    </source>
</evidence>
<dbReference type="SUPFAM" id="SSF52540">
    <property type="entry name" value="P-loop containing nucleoside triphosphate hydrolases"/>
    <property type="match status" value="1"/>
</dbReference>
<dbReference type="PANTHER" id="PTHR21087">
    <property type="entry name" value="SHIKIMATE KINASE"/>
    <property type="match status" value="1"/>
</dbReference>
<protein>
    <recommendedName>
        <fullName evidence="3 11">Shikimate kinase</fullName>
        <shortName evidence="11">SK</shortName>
        <ecNumber evidence="3 11">2.7.1.71</ecNumber>
    </recommendedName>
</protein>
<dbReference type="InterPro" id="IPR000623">
    <property type="entry name" value="Shikimate_kinase/TSH1"/>
</dbReference>
<dbReference type="GO" id="GO:0005524">
    <property type="term" value="F:ATP binding"/>
    <property type="evidence" value="ECO:0007669"/>
    <property type="project" value="UniProtKB-UniRule"/>
</dbReference>
<proteinExistence type="inferred from homology"/>
<dbReference type="Gene3D" id="3.40.50.300">
    <property type="entry name" value="P-loop containing nucleotide triphosphate hydrolases"/>
    <property type="match status" value="1"/>
</dbReference>
<dbReference type="PROSITE" id="PS01128">
    <property type="entry name" value="SHIKIMATE_KINASE"/>
    <property type="match status" value="1"/>
</dbReference>
<feature type="binding site" evidence="11">
    <location>
        <position position="77"/>
    </location>
    <ligand>
        <name>substrate</name>
    </ligand>
</feature>
<evidence type="ECO:0000256" key="7">
    <source>
        <dbReference type="ARBA" id="ARBA00022777"/>
    </source>
</evidence>
<comment type="function">
    <text evidence="11">Catalyzes the specific phosphorylation of the 3-hydroxyl group of shikimic acid using ATP as a cosubstrate.</text>
</comment>
<evidence type="ECO:0000256" key="4">
    <source>
        <dbReference type="ARBA" id="ARBA00022605"/>
    </source>
</evidence>
<dbReference type="EMBL" id="CP119316">
    <property type="protein sequence ID" value="WEK46829.1"/>
    <property type="molecule type" value="Genomic_DNA"/>
</dbReference>
<comment type="subcellular location">
    <subcellularLocation>
        <location evidence="11">Cytoplasm</location>
    </subcellularLocation>
</comment>
<dbReference type="PANTHER" id="PTHR21087:SF16">
    <property type="entry name" value="SHIKIMATE KINASE 1, CHLOROPLASTIC"/>
    <property type="match status" value="1"/>
</dbReference>
<evidence type="ECO:0000256" key="3">
    <source>
        <dbReference type="ARBA" id="ARBA00012154"/>
    </source>
</evidence>
<comment type="pathway">
    <text evidence="1 11">Metabolic intermediate biosynthesis; chorismate biosynthesis; chorismate from D-erythrose 4-phosphate and phosphoenolpyruvate: step 5/7.</text>
</comment>
<evidence type="ECO:0000313" key="13">
    <source>
        <dbReference type="Proteomes" id="UP001218362"/>
    </source>
</evidence>
<dbReference type="NCBIfam" id="NF010552">
    <property type="entry name" value="PRK13946.1"/>
    <property type="match status" value="1"/>
</dbReference>
<feature type="binding site" evidence="11">
    <location>
        <position position="137"/>
    </location>
    <ligand>
        <name>ATP</name>
        <dbReference type="ChEBI" id="CHEBI:30616"/>
    </ligand>
</feature>
<keyword evidence="9 11" id="KW-0057">Aromatic amino acid biosynthesis</keyword>
<dbReference type="KEGG" id="acob:P0Y56_00645"/>
<evidence type="ECO:0000313" key="12">
    <source>
        <dbReference type="EMBL" id="WEK46829.1"/>
    </source>
</evidence>
<dbReference type="InterPro" id="IPR027417">
    <property type="entry name" value="P-loop_NTPase"/>
</dbReference>
<keyword evidence="6 11" id="KW-0547">Nucleotide-binding</keyword>
<sequence>MTNTDTPLSESEIEALARRIDRPVVLAGMMGVGKSTIGRKLAGLLHLAFVDADEEIEKAAHMTVSEIFERHGEAEFRDGERRVIGRLVRQGPAVIATGGGAFCNAETRELVLRDGIAVWLDCDTATLVERVARKDTRPLLRGGDPKEIITRLKAEREPFYAQAPIHVMSESGPHSQTVQRILQGIDTWL</sequence>
<dbReference type="AlphaFoldDB" id="A0AAJ5X6E1"/>
<evidence type="ECO:0000256" key="1">
    <source>
        <dbReference type="ARBA" id="ARBA00004842"/>
    </source>
</evidence>
<organism evidence="12 13">
    <name type="scientific">Candidatus Andeanibacterium colombiense</name>
    <dbReference type="NCBI Taxonomy" id="3121345"/>
    <lineage>
        <taxon>Bacteria</taxon>
        <taxon>Pseudomonadati</taxon>
        <taxon>Pseudomonadota</taxon>
        <taxon>Alphaproteobacteria</taxon>
        <taxon>Sphingomonadales</taxon>
        <taxon>Sphingomonadaceae</taxon>
        <taxon>Candidatus Andeanibacterium</taxon>
    </lineage>
</organism>
<dbReference type="PRINTS" id="PR01100">
    <property type="entry name" value="SHIKIMTKNASE"/>
</dbReference>
<comment type="subunit">
    <text evidence="11">Monomer.</text>
</comment>
<dbReference type="GO" id="GO:0008652">
    <property type="term" value="P:amino acid biosynthetic process"/>
    <property type="evidence" value="ECO:0007669"/>
    <property type="project" value="UniProtKB-KW"/>
</dbReference>
<name>A0AAJ5X6E1_9SPHN</name>
<evidence type="ECO:0000256" key="9">
    <source>
        <dbReference type="ARBA" id="ARBA00023141"/>
    </source>
</evidence>
<dbReference type="EC" id="2.7.1.71" evidence="3 11"/>
<evidence type="ECO:0000256" key="10">
    <source>
        <dbReference type="ARBA" id="ARBA00048567"/>
    </source>
</evidence>
<reference evidence="12" key="1">
    <citation type="submission" date="2023-03" db="EMBL/GenBank/DDBJ databases">
        <title>Andean soil-derived lignocellulolytic bacterial consortium as a source of novel taxa and putative plastic-active enzymes.</title>
        <authorList>
            <person name="Diaz-Garcia L."/>
            <person name="Chuvochina M."/>
            <person name="Feuerriegel G."/>
            <person name="Bunk B."/>
            <person name="Sproer C."/>
            <person name="Streit W.R."/>
            <person name="Rodriguez L.M."/>
            <person name="Overmann J."/>
            <person name="Jimenez D.J."/>
        </authorList>
    </citation>
    <scope>NUCLEOTIDE SEQUENCE</scope>
    <source>
        <strain evidence="12">MAG 26</strain>
    </source>
</reference>
<feature type="binding site" evidence="11">
    <location>
        <begin position="31"/>
        <end position="36"/>
    </location>
    <ligand>
        <name>ATP</name>
        <dbReference type="ChEBI" id="CHEBI:30616"/>
    </ligand>
</feature>
<dbReference type="Pfam" id="PF01202">
    <property type="entry name" value="SKI"/>
    <property type="match status" value="1"/>
</dbReference>
<accession>A0AAJ5X6E1</accession>
<keyword evidence="4 11" id="KW-0028">Amino-acid biosynthesis</keyword>
<dbReference type="GO" id="GO:0004765">
    <property type="term" value="F:shikimate kinase activity"/>
    <property type="evidence" value="ECO:0007669"/>
    <property type="project" value="UniProtKB-UniRule"/>
</dbReference>
<dbReference type="InterPro" id="IPR023000">
    <property type="entry name" value="Shikimate_kinase_CS"/>
</dbReference>
<dbReference type="InterPro" id="IPR031322">
    <property type="entry name" value="Shikimate/glucono_kinase"/>
</dbReference>
<comment type="catalytic activity">
    <reaction evidence="10 11">
        <text>shikimate + ATP = 3-phosphoshikimate + ADP + H(+)</text>
        <dbReference type="Rhea" id="RHEA:13121"/>
        <dbReference type="ChEBI" id="CHEBI:15378"/>
        <dbReference type="ChEBI" id="CHEBI:30616"/>
        <dbReference type="ChEBI" id="CHEBI:36208"/>
        <dbReference type="ChEBI" id="CHEBI:145989"/>
        <dbReference type="ChEBI" id="CHEBI:456216"/>
        <dbReference type="EC" id="2.7.1.71"/>
    </reaction>
</comment>
<dbReference type="GO" id="GO:0000287">
    <property type="term" value="F:magnesium ion binding"/>
    <property type="evidence" value="ECO:0007669"/>
    <property type="project" value="UniProtKB-UniRule"/>
</dbReference>
<keyword evidence="11" id="KW-0479">Metal-binding</keyword>
<dbReference type="GO" id="GO:0005829">
    <property type="term" value="C:cytosol"/>
    <property type="evidence" value="ECO:0007669"/>
    <property type="project" value="TreeGrafter"/>
</dbReference>
<feature type="binding site" evidence="11">
    <location>
        <position position="99"/>
    </location>
    <ligand>
        <name>substrate</name>
    </ligand>
</feature>
<feature type="binding site" evidence="11">
    <location>
        <position position="156"/>
    </location>
    <ligand>
        <name>substrate</name>
    </ligand>
</feature>
<keyword evidence="11" id="KW-0460">Magnesium</keyword>
<dbReference type="Proteomes" id="UP001218362">
    <property type="component" value="Chromosome"/>
</dbReference>
<comment type="caution">
    <text evidence="11">Lacks conserved residue(s) required for the propagation of feature annotation.</text>
</comment>
<keyword evidence="5 11" id="KW-0808">Transferase</keyword>
<evidence type="ECO:0000256" key="5">
    <source>
        <dbReference type="ARBA" id="ARBA00022679"/>
    </source>
</evidence>
<keyword evidence="8 11" id="KW-0067">ATP-binding</keyword>
<evidence type="ECO:0000256" key="6">
    <source>
        <dbReference type="ARBA" id="ARBA00022741"/>
    </source>
</evidence>
<dbReference type="CDD" id="cd00464">
    <property type="entry name" value="SK"/>
    <property type="match status" value="1"/>
</dbReference>